<dbReference type="EMBL" id="WTYR01000001">
    <property type="protein sequence ID" value="MXP10904.1"/>
    <property type="molecule type" value="Genomic_DNA"/>
</dbReference>
<proteinExistence type="predicted"/>
<dbReference type="OrthoDB" id="9792935at2"/>
<dbReference type="PANTHER" id="PTHR43377">
    <property type="entry name" value="BILIVERDIN REDUCTASE A"/>
    <property type="match status" value="1"/>
</dbReference>
<dbReference type="InterPro" id="IPR000683">
    <property type="entry name" value="Gfo/Idh/MocA-like_OxRdtase_N"/>
</dbReference>
<evidence type="ECO:0000259" key="1">
    <source>
        <dbReference type="Pfam" id="PF01408"/>
    </source>
</evidence>
<name>A0A6I4U679_9SPHN</name>
<dbReference type="InterPro" id="IPR036291">
    <property type="entry name" value="NAD(P)-bd_dom_sf"/>
</dbReference>
<organism evidence="3 4">
    <name type="scientific">Alteriqipengyuania halimionae</name>
    <dbReference type="NCBI Taxonomy" id="1926630"/>
    <lineage>
        <taxon>Bacteria</taxon>
        <taxon>Pseudomonadati</taxon>
        <taxon>Pseudomonadota</taxon>
        <taxon>Alphaproteobacteria</taxon>
        <taxon>Sphingomonadales</taxon>
        <taxon>Erythrobacteraceae</taxon>
        <taxon>Alteriqipengyuania</taxon>
    </lineage>
</organism>
<evidence type="ECO:0000259" key="2">
    <source>
        <dbReference type="Pfam" id="PF22725"/>
    </source>
</evidence>
<feature type="domain" description="GFO/IDH/MocA-like oxidoreductase" evidence="2">
    <location>
        <begin position="131"/>
        <end position="255"/>
    </location>
</feature>
<dbReference type="RefSeq" id="WP_160617461.1">
    <property type="nucleotide sequence ID" value="NZ_WTYR01000001.1"/>
</dbReference>
<dbReference type="Proteomes" id="UP000429229">
    <property type="component" value="Unassembled WGS sequence"/>
</dbReference>
<protein>
    <submittedName>
        <fullName evidence="3">Gfo/Idh/MocA family oxidoreductase</fullName>
    </submittedName>
</protein>
<gene>
    <name evidence="3" type="ORF">GRI68_12010</name>
</gene>
<dbReference type="AlphaFoldDB" id="A0A6I4U679"/>
<dbReference type="SUPFAM" id="SSF51735">
    <property type="entry name" value="NAD(P)-binding Rossmann-fold domains"/>
    <property type="match status" value="1"/>
</dbReference>
<dbReference type="Gene3D" id="3.30.360.10">
    <property type="entry name" value="Dihydrodipicolinate Reductase, domain 2"/>
    <property type="match status" value="1"/>
</dbReference>
<dbReference type="InterPro" id="IPR051450">
    <property type="entry name" value="Gfo/Idh/MocA_Oxidoreductases"/>
</dbReference>
<reference evidence="3 4" key="1">
    <citation type="submission" date="2019-12" db="EMBL/GenBank/DDBJ databases">
        <title>Genomic-based taxomic classification of the family Erythrobacteraceae.</title>
        <authorList>
            <person name="Xu L."/>
        </authorList>
    </citation>
    <scope>NUCLEOTIDE SEQUENCE [LARGE SCALE GENOMIC DNA]</scope>
    <source>
        <strain evidence="3 4">LMG 29519</strain>
    </source>
</reference>
<evidence type="ECO:0000313" key="3">
    <source>
        <dbReference type="EMBL" id="MXP10904.1"/>
    </source>
</evidence>
<dbReference type="GO" id="GO:0000166">
    <property type="term" value="F:nucleotide binding"/>
    <property type="evidence" value="ECO:0007669"/>
    <property type="project" value="InterPro"/>
</dbReference>
<sequence>MNNSLKLGIVGAGRMGITHFSIANAHEHAEVTGVADPSRLITTMLGKYTKVSTYKDYKGLLKGEQLDGVLVCTPPALNPEILDAALEAKLHAFVEKPFMLSAGDGERFARAFDAAGLVNQVGYVNRWNDMFTKAKSFIEHGLIGRPLRFRSEMFSPTIIRDPGDAGWRSTHANGGGAVYEMASHALDLINYMLGAPDRVGGTSLTKVWSKQVEDVVSSSLFYESGLAGTIYVNWSDASFRKPTNKFEVFGSEGKIQVDQHGIKIFLTRAHEAHGLKEGWNQLYITDVFSSVPFYVRGIEYTAQMFDFIDAVRAAKAGEPAPVRCTFADASANLRVIEQLFADGAANAQGDAA</sequence>
<comment type="caution">
    <text evidence="3">The sequence shown here is derived from an EMBL/GenBank/DDBJ whole genome shotgun (WGS) entry which is preliminary data.</text>
</comment>
<feature type="domain" description="Gfo/Idh/MocA-like oxidoreductase N-terminal" evidence="1">
    <location>
        <begin position="6"/>
        <end position="123"/>
    </location>
</feature>
<dbReference type="Pfam" id="PF01408">
    <property type="entry name" value="GFO_IDH_MocA"/>
    <property type="match status" value="1"/>
</dbReference>
<evidence type="ECO:0000313" key="4">
    <source>
        <dbReference type="Proteomes" id="UP000429229"/>
    </source>
</evidence>
<dbReference type="Pfam" id="PF22725">
    <property type="entry name" value="GFO_IDH_MocA_C3"/>
    <property type="match status" value="1"/>
</dbReference>
<dbReference type="PANTHER" id="PTHR43377:SF1">
    <property type="entry name" value="BILIVERDIN REDUCTASE A"/>
    <property type="match status" value="1"/>
</dbReference>
<dbReference type="Gene3D" id="3.40.50.720">
    <property type="entry name" value="NAD(P)-binding Rossmann-like Domain"/>
    <property type="match status" value="1"/>
</dbReference>
<dbReference type="InterPro" id="IPR055170">
    <property type="entry name" value="GFO_IDH_MocA-like_dom"/>
</dbReference>
<keyword evidence="4" id="KW-1185">Reference proteome</keyword>
<accession>A0A6I4U679</accession>
<dbReference type="SUPFAM" id="SSF55347">
    <property type="entry name" value="Glyceraldehyde-3-phosphate dehydrogenase-like, C-terminal domain"/>
    <property type="match status" value="1"/>
</dbReference>